<keyword evidence="2" id="KW-0812">Transmembrane</keyword>
<proteinExistence type="predicted"/>
<keyword evidence="4" id="KW-1185">Reference proteome</keyword>
<feature type="region of interest" description="Disordered" evidence="1">
    <location>
        <begin position="22"/>
        <end position="75"/>
    </location>
</feature>
<evidence type="ECO:0000313" key="4">
    <source>
        <dbReference type="Proteomes" id="UP000193467"/>
    </source>
</evidence>
<dbReference type="AlphaFoldDB" id="A0A1Y2F046"/>
<evidence type="ECO:0000313" key="3">
    <source>
        <dbReference type="EMBL" id="ORY76874.1"/>
    </source>
</evidence>
<keyword evidence="2" id="KW-1133">Transmembrane helix</keyword>
<feature type="region of interest" description="Disordered" evidence="1">
    <location>
        <begin position="152"/>
        <end position="176"/>
    </location>
</feature>
<evidence type="ECO:0000256" key="2">
    <source>
        <dbReference type="SAM" id="Phobius"/>
    </source>
</evidence>
<feature type="compositionally biased region" description="Low complexity" evidence="1">
    <location>
        <begin position="30"/>
        <end position="65"/>
    </location>
</feature>
<gene>
    <name evidence="3" type="ORF">BCR35DRAFT_305623</name>
</gene>
<comment type="caution">
    <text evidence="3">The sequence shown here is derived from an EMBL/GenBank/DDBJ whole genome shotgun (WGS) entry which is preliminary data.</text>
</comment>
<dbReference type="OrthoDB" id="2538059at2759"/>
<dbReference type="InParanoid" id="A0A1Y2F046"/>
<evidence type="ECO:0000256" key="1">
    <source>
        <dbReference type="SAM" id="MobiDB-lite"/>
    </source>
</evidence>
<dbReference type="Proteomes" id="UP000193467">
    <property type="component" value="Unassembled WGS sequence"/>
</dbReference>
<feature type="transmembrane region" description="Helical" evidence="2">
    <location>
        <begin position="278"/>
        <end position="295"/>
    </location>
</feature>
<keyword evidence="2" id="KW-0472">Membrane</keyword>
<sequence length="423" mass="46147">MASYYGRRASYVASWAPQRIYPRQEPSFDSPTASPPTLTRSRSPPSASTAAAAASPIAPGAADARPSQPPPVYYPGEAELARTRALEAGLPPGVTHSTNVASSRTAKVDWLHHPTLRYGWRRFVRIDLWWASLVRPQNEMLDEEWPEAFGGRRRVQGGDEEAEGGANGARVSRSMSRRSGVSAADSGVALTPRGTMEVQHPLEGLFKSRIEELNELVGGHLKRSRVWLSLMEIINFGWLLALIVVLGVEQGKQTGILKGVEVSSAPPNARSLTLLSKQVALVVVILINGIGFNAVRMRRWALARDLRARSRDWSPLPITTSTNAALLDNAGLNAGQHFFGQPDQEALAARVRGKDQPTLRWRMRGTEGSWWLSYRPVIKCELVTPSSSGLIAYPPPQAESIELDDEGHEHAGPPPGLAPAYTE</sequence>
<accession>A0A1Y2F046</accession>
<dbReference type="EMBL" id="MCGR01000033">
    <property type="protein sequence ID" value="ORY76874.1"/>
    <property type="molecule type" value="Genomic_DNA"/>
</dbReference>
<feature type="region of interest" description="Disordered" evidence="1">
    <location>
        <begin position="394"/>
        <end position="423"/>
    </location>
</feature>
<organism evidence="3 4">
    <name type="scientific">Leucosporidium creatinivorum</name>
    <dbReference type="NCBI Taxonomy" id="106004"/>
    <lineage>
        <taxon>Eukaryota</taxon>
        <taxon>Fungi</taxon>
        <taxon>Dikarya</taxon>
        <taxon>Basidiomycota</taxon>
        <taxon>Pucciniomycotina</taxon>
        <taxon>Microbotryomycetes</taxon>
        <taxon>Leucosporidiales</taxon>
        <taxon>Leucosporidium</taxon>
    </lineage>
</organism>
<name>A0A1Y2F046_9BASI</name>
<feature type="transmembrane region" description="Helical" evidence="2">
    <location>
        <begin position="226"/>
        <end position="248"/>
    </location>
</feature>
<protein>
    <submittedName>
        <fullName evidence="3">Uncharacterized protein</fullName>
    </submittedName>
</protein>
<reference evidence="3 4" key="1">
    <citation type="submission" date="2016-07" db="EMBL/GenBank/DDBJ databases">
        <title>Pervasive Adenine N6-methylation of Active Genes in Fungi.</title>
        <authorList>
            <consortium name="DOE Joint Genome Institute"/>
            <person name="Mondo S.J."/>
            <person name="Dannebaum R.O."/>
            <person name="Kuo R.C."/>
            <person name="Labutti K."/>
            <person name="Haridas S."/>
            <person name="Kuo A."/>
            <person name="Salamov A."/>
            <person name="Ahrendt S.R."/>
            <person name="Lipzen A."/>
            <person name="Sullivan W."/>
            <person name="Andreopoulos W.B."/>
            <person name="Clum A."/>
            <person name="Lindquist E."/>
            <person name="Daum C."/>
            <person name="Ramamoorthy G.K."/>
            <person name="Gryganskyi A."/>
            <person name="Culley D."/>
            <person name="Magnuson J.K."/>
            <person name="James T.Y."/>
            <person name="O'Malley M.A."/>
            <person name="Stajich J.E."/>
            <person name="Spatafora J.W."/>
            <person name="Visel A."/>
            <person name="Grigoriev I.V."/>
        </authorList>
    </citation>
    <scope>NUCLEOTIDE SEQUENCE [LARGE SCALE GENOMIC DNA]</scope>
    <source>
        <strain evidence="3 4">62-1032</strain>
    </source>
</reference>